<gene>
    <name evidence="1" type="ORF">RRF57_010607</name>
</gene>
<dbReference type="EMBL" id="JAWHQM010000045">
    <property type="protein sequence ID" value="KAK5634895.1"/>
    <property type="molecule type" value="Genomic_DNA"/>
</dbReference>
<reference evidence="1 2" key="1">
    <citation type="submission" date="2023-10" db="EMBL/GenBank/DDBJ databases">
        <title>Draft genome sequence of Xylaria bambusicola isolate GMP-LS, the root and basal stem rot pathogen of sugarcane in Indonesia.</title>
        <authorList>
            <person name="Selvaraj P."/>
            <person name="Muralishankar V."/>
            <person name="Muruganantham S."/>
            <person name="Sp S."/>
            <person name="Haryani S."/>
            <person name="Lau K.J.X."/>
            <person name="Naqvi N.I."/>
        </authorList>
    </citation>
    <scope>NUCLEOTIDE SEQUENCE [LARGE SCALE GENOMIC DNA]</scope>
    <source>
        <strain evidence="1">GMP-LS</strain>
    </source>
</reference>
<sequence>MFWNFTIILFWQDKGDFRALGEHLAQVDIAAFLRDRVEGVEQGPAVRGFLQILDESIVAFAVI</sequence>
<protein>
    <submittedName>
        <fullName evidence="1">Uncharacterized protein</fullName>
    </submittedName>
</protein>
<evidence type="ECO:0000313" key="2">
    <source>
        <dbReference type="Proteomes" id="UP001305414"/>
    </source>
</evidence>
<organism evidence="1 2">
    <name type="scientific">Xylaria bambusicola</name>
    <dbReference type="NCBI Taxonomy" id="326684"/>
    <lineage>
        <taxon>Eukaryota</taxon>
        <taxon>Fungi</taxon>
        <taxon>Dikarya</taxon>
        <taxon>Ascomycota</taxon>
        <taxon>Pezizomycotina</taxon>
        <taxon>Sordariomycetes</taxon>
        <taxon>Xylariomycetidae</taxon>
        <taxon>Xylariales</taxon>
        <taxon>Xylariaceae</taxon>
        <taxon>Xylaria</taxon>
    </lineage>
</organism>
<comment type="caution">
    <text evidence="1">The sequence shown here is derived from an EMBL/GenBank/DDBJ whole genome shotgun (WGS) entry which is preliminary data.</text>
</comment>
<accession>A0AAN7Z2W8</accession>
<dbReference type="AlphaFoldDB" id="A0AAN7Z2W8"/>
<proteinExistence type="predicted"/>
<name>A0AAN7Z2W8_9PEZI</name>
<keyword evidence="2" id="KW-1185">Reference proteome</keyword>
<evidence type="ECO:0000313" key="1">
    <source>
        <dbReference type="EMBL" id="KAK5634895.1"/>
    </source>
</evidence>
<dbReference type="Proteomes" id="UP001305414">
    <property type="component" value="Unassembled WGS sequence"/>
</dbReference>